<evidence type="ECO:0000313" key="2">
    <source>
        <dbReference type="Proteomes" id="UP001056120"/>
    </source>
</evidence>
<dbReference type="EMBL" id="CM042027">
    <property type="protein sequence ID" value="KAI3801322.1"/>
    <property type="molecule type" value="Genomic_DNA"/>
</dbReference>
<organism evidence="1 2">
    <name type="scientific">Smallanthus sonchifolius</name>
    <dbReference type="NCBI Taxonomy" id="185202"/>
    <lineage>
        <taxon>Eukaryota</taxon>
        <taxon>Viridiplantae</taxon>
        <taxon>Streptophyta</taxon>
        <taxon>Embryophyta</taxon>
        <taxon>Tracheophyta</taxon>
        <taxon>Spermatophyta</taxon>
        <taxon>Magnoliopsida</taxon>
        <taxon>eudicotyledons</taxon>
        <taxon>Gunneridae</taxon>
        <taxon>Pentapetalae</taxon>
        <taxon>asterids</taxon>
        <taxon>campanulids</taxon>
        <taxon>Asterales</taxon>
        <taxon>Asteraceae</taxon>
        <taxon>Asteroideae</taxon>
        <taxon>Heliantheae alliance</taxon>
        <taxon>Millerieae</taxon>
        <taxon>Smallanthus</taxon>
    </lineage>
</organism>
<accession>A0ACB9HZV5</accession>
<evidence type="ECO:0000313" key="1">
    <source>
        <dbReference type="EMBL" id="KAI3801322.1"/>
    </source>
</evidence>
<reference evidence="1 2" key="2">
    <citation type="journal article" date="2022" name="Mol. Ecol. Resour.">
        <title>The genomes of chicory, endive, great burdock and yacon provide insights into Asteraceae paleo-polyploidization history and plant inulin production.</title>
        <authorList>
            <person name="Fan W."/>
            <person name="Wang S."/>
            <person name="Wang H."/>
            <person name="Wang A."/>
            <person name="Jiang F."/>
            <person name="Liu H."/>
            <person name="Zhao H."/>
            <person name="Xu D."/>
            <person name="Zhang Y."/>
        </authorList>
    </citation>
    <scope>NUCLEOTIDE SEQUENCE [LARGE SCALE GENOMIC DNA]</scope>
    <source>
        <strain evidence="2">cv. Yunnan</strain>
        <tissue evidence="1">Leaves</tissue>
    </source>
</reference>
<protein>
    <submittedName>
        <fullName evidence="1">Uncharacterized protein</fullName>
    </submittedName>
</protein>
<name>A0ACB9HZV5_9ASTR</name>
<sequence length="376" mass="43592">MSENEDVRVVIYGIIPEDKNSGVVDEWDRSIRVEEITERYNRERHIERVPPLLLKGEKGWRNRECYEPAVVSLGPYHHNRTELAQAERYKLMTLEEFRLSCSKTIGFLYNKVFEVVQDARKCYIDGSTDAYDDEEFTRMMLRDGCFVLFFIECISHASNKKLLNNDYLGALGVANVTRDIFLLENQIPFAVLEVLLEQRFPDDKGEGTLNKFFNYGEVITRNENMLENKQPLHLLELYRSYFISFSASFRSTIRNLCYGCITVEQVVSVENDNVQPNGPFASIMELKAKGIFLKRAYNKSSNDDIKFLSHCYYGELELVARAVSSNTKASAHNPNDYRISTYIRVMKSLVIHRDDVKELRKNNILRHSLGSDEEVP</sequence>
<comment type="caution">
    <text evidence="1">The sequence shown here is derived from an EMBL/GenBank/DDBJ whole genome shotgun (WGS) entry which is preliminary data.</text>
</comment>
<gene>
    <name evidence="1" type="ORF">L1987_29426</name>
</gene>
<dbReference type="Proteomes" id="UP001056120">
    <property type="component" value="Linkage Group LG10"/>
</dbReference>
<reference evidence="2" key="1">
    <citation type="journal article" date="2022" name="Mol. Ecol. Resour.">
        <title>The genomes of chicory, endive, great burdock and yacon provide insights into Asteraceae palaeo-polyploidization history and plant inulin production.</title>
        <authorList>
            <person name="Fan W."/>
            <person name="Wang S."/>
            <person name="Wang H."/>
            <person name="Wang A."/>
            <person name="Jiang F."/>
            <person name="Liu H."/>
            <person name="Zhao H."/>
            <person name="Xu D."/>
            <person name="Zhang Y."/>
        </authorList>
    </citation>
    <scope>NUCLEOTIDE SEQUENCE [LARGE SCALE GENOMIC DNA]</scope>
    <source>
        <strain evidence="2">cv. Yunnan</strain>
    </source>
</reference>
<proteinExistence type="predicted"/>
<keyword evidence="2" id="KW-1185">Reference proteome</keyword>